<dbReference type="GO" id="GO:0044403">
    <property type="term" value="P:biological process involved in symbiotic interaction"/>
    <property type="evidence" value="ECO:0007669"/>
    <property type="project" value="InterPro"/>
</dbReference>
<dbReference type="Gene3D" id="3.30.40.80">
    <property type="entry name" value="Effector protein NleG"/>
    <property type="match status" value="1"/>
</dbReference>
<protein>
    <submittedName>
        <fullName evidence="1">Uncharacterized protein</fullName>
    </submittedName>
</protein>
<dbReference type="GO" id="GO:0004842">
    <property type="term" value="F:ubiquitin-protein transferase activity"/>
    <property type="evidence" value="ECO:0007669"/>
    <property type="project" value="InterPro"/>
</dbReference>
<dbReference type="InterPro" id="IPR038436">
    <property type="entry name" value="Effector_NleG_sf"/>
</dbReference>
<accession>A0A0H3PSC4</accession>
<name>A0A0H3PSC4_ECO5C</name>
<dbReference type="EMBL" id="ABHU01000024">
    <property type="protein sequence ID" value="EDU89306.1"/>
    <property type="molecule type" value="Genomic_DNA"/>
</dbReference>
<evidence type="ECO:0000313" key="2">
    <source>
        <dbReference type="Proteomes" id="UP000004641"/>
    </source>
</evidence>
<gene>
    <name evidence="1" type="ORF">ECH7EC869_2872</name>
</gene>
<sequence length="51" mass="5961">MTELILRNALHPLSRDPFAPEMIISKDKCHFNITKQCFYALPIYPLQQNSI</sequence>
<dbReference type="AlphaFoldDB" id="A0A0H3PSC4"/>
<organism evidence="1 2">
    <name type="scientific">Escherichia coli O157:H7 (strain EC869)</name>
    <dbReference type="NCBI Taxonomy" id="478008"/>
    <lineage>
        <taxon>Bacteria</taxon>
        <taxon>Pseudomonadati</taxon>
        <taxon>Pseudomonadota</taxon>
        <taxon>Gammaproteobacteria</taxon>
        <taxon>Enterobacterales</taxon>
        <taxon>Enterobacteriaceae</taxon>
        <taxon>Escherichia</taxon>
    </lineage>
</organism>
<dbReference type="InterPro" id="IPR010489">
    <property type="entry name" value="Effector_NleG"/>
</dbReference>
<dbReference type="Pfam" id="PF06416">
    <property type="entry name" value="T3SS_NleG"/>
    <property type="match status" value="1"/>
</dbReference>
<dbReference type="Proteomes" id="UP000004641">
    <property type="component" value="Unassembled WGS sequence"/>
</dbReference>
<reference evidence="1 2" key="1">
    <citation type="journal article" date="2011" name="Appl. Environ. Microbiol.">
        <title>Genome signatures of Escherichia coli O157:H7 isolates from the bovine host reservoir.</title>
        <authorList>
            <person name="Eppinger M."/>
            <person name="Mammel M.K."/>
            <person name="Leclerc J.E."/>
            <person name="Ravel J."/>
            <person name="Cebula T.A."/>
        </authorList>
    </citation>
    <scope>NUCLEOTIDE SEQUENCE [LARGE SCALE GENOMIC DNA]</scope>
    <source>
        <strain evidence="1 2">EC869</strain>
    </source>
</reference>
<comment type="caution">
    <text evidence="1">The sequence shown here is derived from an EMBL/GenBank/DDBJ whole genome shotgun (WGS) entry which is preliminary data.</text>
</comment>
<proteinExistence type="predicted"/>
<dbReference type="BioCyc" id="ECOL478008-HMP:G76-482780-MONOMER"/>
<evidence type="ECO:0000313" key="1">
    <source>
        <dbReference type="EMBL" id="EDU89306.1"/>
    </source>
</evidence>